<dbReference type="eggNOG" id="arCOG02616">
    <property type="taxonomic scope" value="Archaea"/>
</dbReference>
<gene>
    <name evidence="9" type="ordered locus">MMP1087</name>
</gene>
<dbReference type="PANTHER" id="PTHR11228:SF7">
    <property type="entry name" value="PQQA PEPTIDE CYCLASE"/>
    <property type="match status" value="1"/>
</dbReference>
<dbReference type="InterPro" id="IPR023885">
    <property type="entry name" value="4Fe4S-binding_SPASM_dom"/>
</dbReference>
<dbReference type="RefSeq" id="WP_011171031.1">
    <property type="nucleotide sequence ID" value="NC_005791.1"/>
</dbReference>
<dbReference type="InterPro" id="IPR007197">
    <property type="entry name" value="rSAM"/>
</dbReference>
<dbReference type="STRING" id="267377.MMP1087"/>
<dbReference type="PATRIC" id="fig|267377.15.peg.1120"/>
<dbReference type="GO" id="GO:0003824">
    <property type="term" value="F:catalytic activity"/>
    <property type="evidence" value="ECO:0007669"/>
    <property type="project" value="InterPro"/>
</dbReference>
<evidence type="ECO:0000313" key="10">
    <source>
        <dbReference type="Proteomes" id="UP000000590"/>
    </source>
</evidence>
<dbReference type="InterPro" id="IPR034391">
    <property type="entry name" value="AdoMet-like_SPASM_containing"/>
</dbReference>
<evidence type="ECO:0000256" key="4">
    <source>
        <dbReference type="ARBA" id="ARBA00022723"/>
    </source>
</evidence>
<dbReference type="CDD" id="cd21109">
    <property type="entry name" value="SPASM"/>
    <property type="match status" value="1"/>
</dbReference>
<proteinExistence type="predicted"/>
<evidence type="ECO:0000259" key="8">
    <source>
        <dbReference type="Pfam" id="PF13186"/>
    </source>
</evidence>
<protein>
    <recommendedName>
        <fullName evidence="11">MoaA/NifB/PqqE/SkfB family radical SAM enzyme</fullName>
    </recommendedName>
</protein>
<dbReference type="InterPro" id="IPR050377">
    <property type="entry name" value="Radical_SAM_PqqE_MftC-like"/>
</dbReference>
<keyword evidence="6" id="KW-0411">Iron-sulfur</keyword>
<dbReference type="Pfam" id="PF13186">
    <property type="entry name" value="SPASM"/>
    <property type="match status" value="1"/>
</dbReference>
<dbReference type="Gene3D" id="3.20.20.70">
    <property type="entry name" value="Aldolase class I"/>
    <property type="match status" value="1"/>
</dbReference>
<dbReference type="InterPro" id="IPR058240">
    <property type="entry name" value="rSAM_sf"/>
</dbReference>
<keyword evidence="10" id="KW-1185">Reference proteome</keyword>
<dbReference type="AlphaFoldDB" id="Q6LYA4"/>
<evidence type="ECO:0008006" key="11">
    <source>
        <dbReference type="Google" id="ProtNLM"/>
    </source>
</evidence>
<evidence type="ECO:0000259" key="7">
    <source>
        <dbReference type="Pfam" id="PF04055"/>
    </source>
</evidence>
<dbReference type="EMBL" id="BX950229">
    <property type="protein sequence ID" value="CAF30643.1"/>
    <property type="molecule type" value="Genomic_DNA"/>
</dbReference>
<dbReference type="EnsemblBacteria" id="CAF30643">
    <property type="protein sequence ID" value="CAF30643"/>
    <property type="gene ID" value="MMP1087"/>
</dbReference>
<keyword evidence="4" id="KW-0479">Metal-binding</keyword>
<feature type="domain" description="Radical SAM core" evidence="7">
    <location>
        <begin position="33"/>
        <end position="192"/>
    </location>
</feature>
<feature type="domain" description="4Fe4S-binding SPASM" evidence="8">
    <location>
        <begin position="241"/>
        <end position="306"/>
    </location>
</feature>
<organism evidence="10">
    <name type="scientific">Methanococcus maripaludis (strain DSM 14266 / JCM 13030 / NBRC 101832 / S2 / LL)</name>
    <dbReference type="NCBI Taxonomy" id="267377"/>
    <lineage>
        <taxon>Archaea</taxon>
        <taxon>Methanobacteriati</taxon>
        <taxon>Methanobacteriota</taxon>
        <taxon>Methanomada group</taxon>
        <taxon>Methanococci</taxon>
        <taxon>Methanococcales</taxon>
        <taxon>Methanococcaceae</taxon>
        <taxon>Methanococcus</taxon>
    </lineage>
</organism>
<dbReference type="SUPFAM" id="SSF102114">
    <property type="entry name" value="Radical SAM enzymes"/>
    <property type="match status" value="1"/>
</dbReference>
<dbReference type="CDD" id="cd01335">
    <property type="entry name" value="Radical_SAM"/>
    <property type="match status" value="1"/>
</dbReference>
<name>Q6LYA4_METMP</name>
<dbReference type="GeneID" id="2761681"/>
<keyword evidence="2" id="KW-0004">4Fe-4S</keyword>
<evidence type="ECO:0000256" key="3">
    <source>
        <dbReference type="ARBA" id="ARBA00022691"/>
    </source>
</evidence>
<keyword evidence="3" id="KW-0949">S-adenosyl-L-methionine</keyword>
<dbReference type="GO" id="GO:0051536">
    <property type="term" value="F:iron-sulfur cluster binding"/>
    <property type="evidence" value="ECO:0007669"/>
    <property type="project" value="UniProtKB-KW"/>
</dbReference>
<dbReference type="SFLD" id="SFLDG01067">
    <property type="entry name" value="SPASM/twitch_domain_containing"/>
    <property type="match status" value="1"/>
</dbReference>
<comment type="cofactor">
    <cofactor evidence="1">
        <name>[4Fe-4S] cluster</name>
        <dbReference type="ChEBI" id="CHEBI:49883"/>
    </cofactor>
</comment>
<dbReference type="Pfam" id="PF04055">
    <property type="entry name" value="Radical_SAM"/>
    <property type="match status" value="1"/>
</dbReference>
<accession>Q6LYA4</accession>
<dbReference type="OrthoDB" id="5620at2157"/>
<dbReference type="GO" id="GO:0046872">
    <property type="term" value="F:metal ion binding"/>
    <property type="evidence" value="ECO:0007669"/>
    <property type="project" value="UniProtKB-KW"/>
</dbReference>
<dbReference type="HOGENOM" id="CLU_009273_1_2_2"/>
<dbReference type="PANTHER" id="PTHR11228">
    <property type="entry name" value="RADICAL SAM DOMAIN PROTEIN"/>
    <property type="match status" value="1"/>
</dbReference>
<evidence type="ECO:0000256" key="6">
    <source>
        <dbReference type="ARBA" id="ARBA00023014"/>
    </source>
</evidence>
<sequence length="348" mass="40825">MSKLKSKIKTISSLFCFNFKISKLPYMPKVAIVELTNDCNYQCKFCPMNSENETIRRKVTREKTYMSFKDFKHIVDNYGYLIDDLGLASHGESLLHPEFEKFILYLKEKRINWNITTNGSLLSKEMTEIFKKYPPTQIIFSLYTLDSQRYEQLCVGGNLNVVLDNLNHYLEHKDNNTKVLIRTINMPRLNGEMGKFKEYFAKYRNVGYLFGVLNTWAGRVDISKYDKNLKNHKTSDKNNYCLQPWQHVIINSDTGVYLCNNDDDTPIGYLSKTELEKIWNSKEYIQVRKNILDGKLTQNSQCNECDTFIPTAKCEAPSPLFIFKRSFLRRIATFVGFKKNHDWTQDNK</sequence>
<dbReference type="Proteomes" id="UP000000590">
    <property type="component" value="Chromosome"/>
</dbReference>
<evidence type="ECO:0000313" key="9">
    <source>
        <dbReference type="EMBL" id="CAF30643.1"/>
    </source>
</evidence>
<evidence type="ECO:0000256" key="1">
    <source>
        <dbReference type="ARBA" id="ARBA00001966"/>
    </source>
</evidence>
<dbReference type="KEGG" id="mmp:MMP1087"/>
<dbReference type="InterPro" id="IPR013785">
    <property type="entry name" value="Aldolase_TIM"/>
</dbReference>
<evidence type="ECO:0000256" key="5">
    <source>
        <dbReference type="ARBA" id="ARBA00023004"/>
    </source>
</evidence>
<reference evidence="9 10" key="1">
    <citation type="journal article" date="2004" name="J. Bacteriol.">
        <title>Complete genome sequence of the genetically tractable hydrogenotrophic methanogen Methanococcus maripaludis.</title>
        <authorList>
            <person name="Hendrickson E.L."/>
            <person name="Kaul R."/>
            <person name="Zhou Y."/>
            <person name="Bovee D."/>
            <person name="Chapman P."/>
            <person name="Chung J."/>
            <person name="Conway de Macario E."/>
            <person name="Dodsworth J.A."/>
            <person name="Gillett W."/>
            <person name="Graham D.E."/>
            <person name="Hackett M."/>
            <person name="Haydock A.K."/>
            <person name="Kang A."/>
            <person name="Land M.L."/>
            <person name="Levy R."/>
            <person name="Lie T.J."/>
            <person name="Major T.A."/>
            <person name="Moore B.C."/>
            <person name="Porat I."/>
            <person name="Palmeiri A."/>
            <person name="Rouse G."/>
            <person name="Saenphimmachak C."/>
            <person name="Soll D."/>
            <person name="Van Dien S."/>
            <person name="Wang T."/>
            <person name="Whitman W.B."/>
            <person name="Xia Q."/>
            <person name="Zhang Y."/>
            <person name="Larimer F.W."/>
            <person name="Olson M.V."/>
            <person name="Leigh J.A."/>
        </authorList>
    </citation>
    <scope>NUCLEOTIDE SEQUENCE [LARGE SCALE GENOMIC DNA]</scope>
    <source>
        <strain evidence="10">S2 / LL</strain>
    </source>
</reference>
<dbReference type="SFLD" id="SFLDS00029">
    <property type="entry name" value="Radical_SAM"/>
    <property type="match status" value="1"/>
</dbReference>
<dbReference type="SFLD" id="SFLDG01387">
    <property type="entry name" value="BtrN-like_SPASM_domain_contain"/>
    <property type="match status" value="1"/>
</dbReference>
<evidence type="ECO:0000256" key="2">
    <source>
        <dbReference type="ARBA" id="ARBA00022485"/>
    </source>
</evidence>
<keyword evidence="5" id="KW-0408">Iron</keyword>